<evidence type="ECO:0000256" key="3">
    <source>
        <dbReference type="ARBA" id="ARBA00022553"/>
    </source>
</evidence>
<organism evidence="9 10">
    <name type="scientific">Flavobacterium orientale</name>
    <dbReference type="NCBI Taxonomy" id="1756020"/>
    <lineage>
        <taxon>Bacteria</taxon>
        <taxon>Pseudomonadati</taxon>
        <taxon>Bacteroidota</taxon>
        <taxon>Flavobacteriia</taxon>
        <taxon>Flavobacteriales</taxon>
        <taxon>Flavobacteriaceae</taxon>
        <taxon>Flavobacterium</taxon>
    </lineage>
</organism>
<dbReference type="CDD" id="cd16922">
    <property type="entry name" value="HATPase_EvgS-ArcB-TorS-like"/>
    <property type="match status" value="1"/>
</dbReference>
<dbReference type="SMART" id="SM00387">
    <property type="entry name" value="HATPase_c"/>
    <property type="match status" value="1"/>
</dbReference>
<dbReference type="SUPFAM" id="SSF48452">
    <property type="entry name" value="TPR-like"/>
    <property type="match status" value="2"/>
</dbReference>
<dbReference type="SUPFAM" id="SSF55874">
    <property type="entry name" value="ATPase domain of HSP90 chaperone/DNA topoisomerase II/histidine kinase"/>
    <property type="match status" value="1"/>
</dbReference>
<dbReference type="AlphaFoldDB" id="A0A916Y4K7"/>
<dbReference type="Pfam" id="PF13424">
    <property type="entry name" value="TPR_12"/>
    <property type="match status" value="1"/>
</dbReference>
<comment type="catalytic activity">
    <reaction evidence="1">
        <text>ATP + protein L-histidine = ADP + protein N-phospho-L-histidine.</text>
        <dbReference type="EC" id="2.7.13.3"/>
    </reaction>
</comment>
<feature type="repeat" description="TPR" evidence="5">
    <location>
        <begin position="191"/>
        <end position="224"/>
    </location>
</feature>
<gene>
    <name evidence="9" type="ORF">GCM10011343_21500</name>
</gene>
<dbReference type="Gene3D" id="3.40.50.2300">
    <property type="match status" value="1"/>
</dbReference>
<dbReference type="PRINTS" id="PR00344">
    <property type="entry name" value="BCTRLSENSOR"/>
</dbReference>
<dbReference type="PANTHER" id="PTHR45339:SF5">
    <property type="entry name" value="HISTIDINE KINASE"/>
    <property type="match status" value="1"/>
</dbReference>
<dbReference type="InterPro" id="IPR019734">
    <property type="entry name" value="TPR_rpt"/>
</dbReference>
<dbReference type="PANTHER" id="PTHR45339">
    <property type="entry name" value="HYBRID SIGNAL TRANSDUCTION HISTIDINE KINASE J"/>
    <property type="match status" value="1"/>
</dbReference>
<dbReference type="InterPro" id="IPR004358">
    <property type="entry name" value="Sig_transdc_His_kin-like_C"/>
</dbReference>
<dbReference type="InterPro" id="IPR003594">
    <property type="entry name" value="HATPase_dom"/>
</dbReference>
<feature type="domain" description="Histidine kinase" evidence="7">
    <location>
        <begin position="368"/>
        <end position="588"/>
    </location>
</feature>
<dbReference type="InterPro" id="IPR011006">
    <property type="entry name" value="CheY-like_superfamily"/>
</dbReference>
<evidence type="ECO:0000256" key="4">
    <source>
        <dbReference type="PROSITE-ProRule" id="PRU00169"/>
    </source>
</evidence>
<dbReference type="Gene3D" id="1.25.40.10">
    <property type="entry name" value="Tetratricopeptide repeat domain"/>
    <property type="match status" value="2"/>
</dbReference>
<dbReference type="Pfam" id="PF00072">
    <property type="entry name" value="Response_reg"/>
    <property type="match status" value="1"/>
</dbReference>
<comment type="caution">
    <text evidence="9">The sequence shown here is derived from an EMBL/GenBank/DDBJ whole genome shotgun (WGS) entry which is preliminary data.</text>
</comment>
<dbReference type="InterPro" id="IPR036890">
    <property type="entry name" value="HATPase_C_sf"/>
</dbReference>
<keyword evidence="3 4" id="KW-0597">Phosphoprotein</keyword>
<keyword evidence="9" id="KW-0418">Kinase</keyword>
<dbReference type="Gene3D" id="1.10.287.130">
    <property type="match status" value="1"/>
</dbReference>
<evidence type="ECO:0000256" key="1">
    <source>
        <dbReference type="ARBA" id="ARBA00000085"/>
    </source>
</evidence>
<dbReference type="InterPro" id="IPR001789">
    <property type="entry name" value="Sig_transdc_resp-reg_receiver"/>
</dbReference>
<dbReference type="FunFam" id="3.30.565.10:FF:000010">
    <property type="entry name" value="Sensor histidine kinase RcsC"/>
    <property type="match status" value="1"/>
</dbReference>
<reference evidence="9" key="1">
    <citation type="journal article" date="2014" name="Int. J. Syst. Evol. Microbiol.">
        <title>Complete genome sequence of Corynebacterium casei LMG S-19264T (=DSM 44701T), isolated from a smear-ripened cheese.</title>
        <authorList>
            <consortium name="US DOE Joint Genome Institute (JGI-PGF)"/>
            <person name="Walter F."/>
            <person name="Albersmeier A."/>
            <person name="Kalinowski J."/>
            <person name="Ruckert C."/>
        </authorList>
    </citation>
    <scope>NUCLEOTIDE SEQUENCE</scope>
    <source>
        <strain evidence="9">CGMCC 1.12506</strain>
    </source>
</reference>
<feature type="domain" description="Response regulatory" evidence="8">
    <location>
        <begin position="611"/>
        <end position="725"/>
    </location>
</feature>
<keyword evidence="6" id="KW-0472">Membrane</keyword>
<dbReference type="SMART" id="SM00028">
    <property type="entry name" value="TPR"/>
    <property type="match status" value="4"/>
</dbReference>
<keyword evidence="5" id="KW-0802">TPR repeat</keyword>
<sequence length="730" mass="84138">MSPKKSLLFILVLTSYALFSQERSVTKKEVRQLLHSSDSCLYKSDYKNSLSFSSKALDFALEMKDDDLIGRSYNTIAGNYEEIVEIDKALEYYNKSVHHFQKAKNDTLKAAVFNNIGNIYFFRKKDYEKAIEYYNKSIEISEGINNVFSIVLSKLNLASLYFDMNDYDQGSIHLDYVEQNRDRIRIVDVQGYLYILLGKKFHHLKQFDKADFNFNEAIRIGEKNNSKIYLSDAYHDYSKFLFAIGNYEKAYIFLDKHQVLKNEIFDLEKIKNAKIIGMDIALDESKRQLTVVNQEKLLQEDNLKKTKIIITLILVFLMLLLFLLYVFYRNNIFRKKVNDYLEVKNEELKIAKEKAEEASKLKTQFISTISHELRTPLYGVVGITNMLSDEHKELADSPHLNSLKFSARYLLSLVNDLLQINKIEENKVVLENLTMNIQDEINMVSNSLSFIATRNSNKIITQIDEAIPDYLVGDKLRLSQIFMNLVSNGLKFTQNGEVHIKAYLERRVDSICFIKFEVEDTGIGIAEKDISKIFDKFVQIDRKEDDYQGAGLGLSIVKKLVTLFNSEIFVESQEGKGTKFTFTIGFNADMSKVNEIINDIKVDLSIDLVYKVLVVEDNKINQMVTRKIMEKNNFKTVIVDDGYAAMEALSKEHFDVVLMDINMPLINGFETTRLIRKKGITIPIIALTAFAKEEVSEEAISAGMNDVLIKPFEPSKLMYIIETLVKRNIA</sequence>
<feature type="transmembrane region" description="Helical" evidence="6">
    <location>
        <begin position="308"/>
        <end position="328"/>
    </location>
</feature>
<accession>A0A916Y4K7</accession>
<dbReference type="PROSITE" id="PS50110">
    <property type="entry name" value="RESPONSE_REGULATORY"/>
    <property type="match status" value="1"/>
</dbReference>
<name>A0A916Y4K7_9FLAO</name>
<dbReference type="CDD" id="cd17546">
    <property type="entry name" value="REC_hyHK_CKI1_RcsC-like"/>
    <property type="match status" value="1"/>
</dbReference>
<dbReference type="CDD" id="cd00082">
    <property type="entry name" value="HisKA"/>
    <property type="match status" value="1"/>
</dbReference>
<dbReference type="EC" id="2.7.13.3" evidence="2"/>
<reference evidence="9" key="2">
    <citation type="submission" date="2020-09" db="EMBL/GenBank/DDBJ databases">
        <authorList>
            <person name="Sun Q."/>
            <person name="Zhou Y."/>
        </authorList>
    </citation>
    <scope>NUCLEOTIDE SEQUENCE</scope>
    <source>
        <strain evidence="9">CGMCC 1.12506</strain>
    </source>
</reference>
<dbReference type="InterPro" id="IPR036097">
    <property type="entry name" value="HisK_dim/P_sf"/>
</dbReference>
<evidence type="ECO:0000313" key="9">
    <source>
        <dbReference type="EMBL" id="GGD31025.1"/>
    </source>
</evidence>
<dbReference type="Pfam" id="PF00512">
    <property type="entry name" value="HisKA"/>
    <property type="match status" value="1"/>
</dbReference>
<keyword evidence="9" id="KW-0808">Transferase</keyword>
<dbReference type="Gene3D" id="3.30.565.10">
    <property type="entry name" value="Histidine kinase-like ATPase, C-terminal domain"/>
    <property type="match status" value="1"/>
</dbReference>
<dbReference type="SMART" id="SM00448">
    <property type="entry name" value="REC"/>
    <property type="match status" value="1"/>
</dbReference>
<evidence type="ECO:0000256" key="2">
    <source>
        <dbReference type="ARBA" id="ARBA00012438"/>
    </source>
</evidence>
<dbReference type="InterPro" id="IPR011990">
    <property type="entry name" value="TPR-like_helical_dom_sf"/>
</dbReference>
<evidence type="ECO:0000313" key="10">
    <source>
        <dbReference type="Proteomes" id="UP000625735"/>
    </source>
</evidence>
<dbReference type="SUPFAM" id="SSF47384">
    <property type="entry name" value="Homodimeric domain of signal transducing histidine kinase"/>
    <property type="match status" value="1"/>
</dbReference>
<dbReference type="GO" id="GO:0000155">
    <property type="term" value="F:phosphorelay sensor kinase activity"/>
    <property type="evidence" value="ECO:0007669"/>
    <property type="project" value="InterPro"/>
</dbReference>
<keyword evidence="6" id="KW-0812">Transmembrane</keyword>
<dbReference type="SUPFAM" id="SSF52172">
    <property type="entry name" value="CheY-like"/>
    <property type="match status" value="1"/>
</dbReference>
<dbReference type="InterPro" id="IPR003661">
    <property type="entry name" value="HisK_dim/P_dom"/>
</dbReference>
<evidence type="ECO:0000259" key="8">
    <source>
        <dbReference type="PROSITE" id="PS50110"/>
    </source>
</evidence>
<feature type="modified residue" description="4-aspartylphosphate" evidence="4">
    <location>
        <position position="660"/>
    </location>
</feature>
<dbReference type="RefSeq" id="WP_188362580.1">
    <property type="nucleotide sequence ID" value="NZ_BMFG01000008.1"/>
</dbReference>
<keyword evidence="6" id="KW-1133">Transmembrane helix</keyword>
<evidence type="ECO:0000256" key="5">
    <source>
        <dbReference type="PROSITE-ProRule" id="PRU00339"/>
    </source>
</evidence>
<evidence type="ECO:0000256" key="6">
    <source>
        <dbReference type="SAM" id="Phobius"/>
    </source>
</evidence>
<evidence type="ECO:0000259" key="7">
    <source>
        <dbReference type="PROSITE" id="PS50109"/>
    </source>
</evidence>
<dbReference type="PROSITE" id="PS50109">
    <property type="entry name" value="HIS_KIN"/>
    <property type="match status" value="1"/>
</dbReference>
<dbReference type="PROSITE" id="PS50005">
    <property type="entry name" value="TPR"/>
    <property type="match status" value="1"/>
</dbReference>
<dbReference type="Proteomes" id="UP000625735">
    <property type="component" value="Unassembled WGS sequence"/>
</dbReference>
<dbReference type="Pfam" id="PF02518">
    <property type="entry name" value="HATPase_c"/>
    <property type="match status" value="1"/>
</dbReference>
<proteinExistence type="predicted"/>
<keyword evidence="10" id="KW-1185">Reference proteome</keyword>
<dbReference type="EMBL" id="BMFG01000008">
    <property type="protein sequence ID" value="GGD31025.1"/>
    <property type="molecule type" value="Genomic_DNA"/>
</dbReference>
<dbReference type="InterPro" id="IPR005467">
    <property type="entry name" value="His_kinase_dom"/>
</dbReference>
<dbReference type="SMART" id="SM00388">
    <property type="entry name" value="HisKA"/>
    <property type="match status" value="1"/>
</dbReference>
<protein>
    <recommendedName>
        <fullName evidence="2">histidine kinase</fullName>
        <ecNumber evidence="2">2.7.13.3</ecNumber>
    </recommendedName>
</protein>